<dbReference type="Proteomes" id="UP000002640">
    <property type="component" value="Unassembled WGS sequence"/>
</dbReference>
<dbReference type="RefSeq" id="XP_009520139.1">
    <property type="nucleotide sequence ID" value="XM_009521844.1"/>
</dbReference>
<keyword evidence="4" id="KW-1185">Reference proteome</keyword>
<feature type="region of interest" description="Disordered" evidence="2">
    <location>
        <begin position="27"/>
        <end position="49"/>
    </location>
</feature>
<evidence type="ECO:0008006" key="5">
    <source>
        <dbReference type="Google" id="ProtNLM"/>
    </source>
</evidence>
<reference evidence="3 4" key="1">
    <citation type="journal article" date="2006" name="Science">
        <title>Phytophthora genome sequences uncover evolutionary origins and mechanisms of pathogenesis.</title>
        <authorList>
            <person name="Tyler B.M."/>
            <person name="Tripathy S."/>
            <person name="Zhang X."/>
            <person name="Dehal P."/>
            <person name="Jiang R.H."/>
            <person name="Aerts A."/>
            <person name="Arredondo F.D."/>
            <person name="Baxter L."/>
            <person name="Bensasson D."/>
            <person name="Beynon J.L."/>
            <person name="Chapman J."/>
            <person name="Damasceno C.M."/>
            <person name="Dorrance A.E."/>
            <person name="Dou D."/>
            <person name="Dickerman A.W."/>
            <person name="Dubchak I.L."/>
            <person name="Garbelotto M."/>
            <person name="Gijzen M."/>
            <person name="Gordon S.G."/>
            <person name="Govers F."/>
            <person name="Grunwald N.J."/>
            <person name="Huang W."/>
            <person name="Ivors K.L."/>
            <person name="Jones R.W."/>
            <person name="Kamoun S."/>
            <person name="Krampis K."/>
            <person name="Lamour K.H."/>
            <person name="Lee M.K."/>
            <person name="McDonald W.H."/>
            <person name="Medina M."/>
            <person name="Meijer H.J."/>
            <person name="Nordberg E.K."/>
            <person name="Maclean D.J."/>
            <person name="Ospina-Giraldo M.D."/>
            <person name="Morris P.F."/>
            <person name="Phuntumart V."/>
            <person name="Putnam N.H."/>
            <person name="Rash S."/>
            <person name="Rose J.K."/>
            <person name="Sakihama Y."/>
            <person name="Salamov A.A."/>
            <person name="Savidor A."/>
            <person name="Scheuring C.F."/>
            <person name="Smith B.M."/>
            <person name="Sobral B.W."/>
            <person name="Terry A."/>
            <person name="Torto-Alalibo T.A."/>
            <person name="Win J."/>
            <person name="Xu Z."/>
            <person name="Zhang H."/>
            <person name="Grigoriev I.V."/>
            <person name="Rokhsar D.S."/>
            <person name="Boore J.L."/>
        </authorList>
    </citation>
    <scope>NUCLEOTIDE SEQUENCE [LARGE SCALE GENOMIC DNA]</scope>
    <source>
        <strain evidence="3 4">P6497</strain>
    </source>
</reference>
<feature type="region of interest" description="Disordered" evidence="2">
    <location>
        <begin position="73"/>
        <end position="131"/>
    </location>
</feature>
<name>G4YUF9_PHYSP</name>
<feature type="coiled-coil region" evidence="1">
    <location>
        <begin position="141"/>
        <end position="175"/>
    </location>
</feature>
<organism evidence="3 4">
    <name type="scientific">Phytophthora sojae (strain P6497)</name>
    <name type="common">Soybean stem and root rot agent</name>
    <name type="synonym">Phytophthora megasperma f. sp. glycines</name>
    <dbReference type="NCBI Taxonomy" id="1094619"/>
    <lineage>
        <taxon>Eukaryota</taxon>
        <taxon>Sar</taxon>
        <taxon>Stramenopiles</taxon>
        <taxon>Oomycota</taxon>
        <taxon>Peronosporomycetes</taxon>
        <taxon>Peronosporales</taxon>
        <taxon>Peronosporaceae</taxon>
        <taxon>Phytophthora</taxon>
    </lineage>
</organism>
<dbReference type="SMR" id="G4YUF9"/>
<evidence type="ECO:0000256" key="1">
    <source>
        <dbReference type="SAM" id="Coils"/>
    </source>
</evidence>
<keyword evidence="1" id="KW-0175">Coiled coil</keyword>
<evidence type="ECO:0000313" key="4">
    <source>
        <dbReference type="Proteomes" id="UP000002640"/>
    </source>
</evidence>
<evidence type="ECO:0000256" key="2">
    <source>
        <dbReference type="SAM" id="MobiDB-lite"/>
    </source>
</evidence>
<sequence>MSIAARGLPLMRGNEFTLAAIMSRSQLPGSPNSRHNSSQPHKSRWSRWACRASGARPHVDTVAGSRLLNNFILKPSSEGPPTDYAPFDKTAARSSHRRIAGRKEPGSSKRASGTKKTKKLTQEDQNNRRRKQCKLNQARYRQRQQQRQLQLHQSVQQLQEEIARLELGLDNLQFGCCSPWTIIAEASRILNKCLSCPWSMHNETNLASYRAFYEEYFLPDVAMGDSVGVNALTEQTLVWSTVFGDPELQLKRIESTAPGVMTATAKLSVTVTRLALRKFLPNLLRYKNLHNIQGDLAELGERLGQRLRLGCSMDFFLDDETGRVARLECNVDFVAPSLRVLGSLKDLSSALYHENTSIAMDNQDQRHERVQFRYIECTGVVQPRSTTSQQRVKLAL</sequence>
<proteinExistence type="predicted"/>
<dbReference type="InParanoid" id="G4YUF9"/>
<dbReference type="KEGG" id="psoj:PHYSODRAFT_296788"/>
<dbReference type="GeneID" id="20641417"/>
<gene>
    <name evidence="3" type="ORF">PHYSODRAFT_296788</name>
</gene>
<protein>
    <recommendedName>
        <fullName evidence="5">Bzip transcription factor</fullName>
    </recommendedName>
</protein>
<feature type="compositionally biased region" description="Polar residues" evidence="2">
    <location>
        <begin position="27"/>
        <end position="40"/>
    </location>
</feature>
<evidence type="ECO:0000313" key="3">
    <source>
        <dbReference type="EMBL" id="EGZ24851.1"/>
    </source>
</evidence>
<accession>G4YUF9</accession>
<dbReference type="AlphaFoldDB" id="G4YUF9"/>
<dbReference type="EMBL" id="JH159152">
    <property type="protein sequence ID" value="EGZ24851.1"/>
    <property type="molecule type" value="Genomic_DNA"/>
</dbReference>